<protein>
    <recommendedName>
        <fullName evidence="4">RRM domain-containing protein</fullName>
    </recommendedName>
</protein>
<evidence type="ECO:0000313" key="5">
    <source>
        <dbReference type="EMBL" id="MCD9638186.1"/>
    </source>
</evidence>
<gene>
    <name evidence="5" type="ORF">HAX54_022007</name>
</gene>
<keyword evidence="1" id="KW-0507">mRNA processing</keyword>
<accession>A0ABS8UTR4</accession>
<keyword evidence="6" id="KW-1185">Reference proteome</keyword>
<organism evidence="5 6">
    <name type="scientific">Datura stramonium</name>
    <name type="common">Jimsonweed</name>
    <name type="synonym">Common thornapple</name>
    <dbReference type="NCBI Taxonomy" id="4076"/>
    <lineage>
        <taxon>Eukaryota</taxon>
        <taxon>Viridiplantae</taxon>
        <taxon>Streptophyta</taxon>
        <taxon>Embryophyta</taxon>
        <taxon>Tracheophyta</taxon>
        <taxon>Spermatophyta</taxon>
        <taxon>Magnoliopsida</taxon>
        <taxon>eudicotyledons</taxon>
        <taxon>Gunneridae</taxon>
        <taxon>Pentapetalae</taxon>
        <taxon>asterids</taxon>
        <taxon>lamiids</taxon>
        <taxon>Solanales</taxon>
        <taxon>Solanaceae</taxon>
        <taxon>Solanoideae</taxon>
        <taxon>Datureae</taxon>
        <taxon>Datura</taxon>
    </lineage>
</organism>
<dbReference type="InterPro" id="IPR035979">
    <property type="entry name" value="RBD_domain_sf"/>
</dbReference>
<keyword evidence="2 3" id="KW-0694">RNA-binding</keyword>
<feature type="domain" description="RRM" evidence="4">
    <location>
        <begin position="10"/>
        <end position="105"/>
    </location>
</feature>
<evidence type="ECO:0000256" key="3">
    <source>
        <dbReference type="PROSITE-ProRule" id="PRU00176"/>
    </source>
</evidence>
<evidence type="ECO:0000259" key="4">
    <source>
        <dbReference type="PROSITE" id="PS50102"/>
    </source>
</evidence>
<dbReference type="EMBL" id="JACEIK010002641">
    <property type="protein sequence ID" value="MCD9638186.1"/>
    <property type="molecule type" value="Genomic_DNA"/>
</dbReference>
<sequence length="124" mass="13881">MDSASSKNDHCSFCGDLGNEVNDDVLSKAFSRFPTFNMAKVKRDKWTGKTKGYGFASFSNPLDLAAALKRMNELDIVGLEVCWKSASKWQERNDDEALESDYSEGFRMVIGLWHDDITSTVGIN</sequence>
<dbReference type="Proteomes" id="UP000823775">
    <property type="component" value="Unassembled WGS sequence"/>
</dbReference>
<evidence type="ECO:0000256" key="2">
    <source>
        <dbReference type="ARBA" id="ARBA00022884"/>
    </source>
</evidence>
<dbReference type="InterPro" id="IPR012677">
    <property type="entry name" value="Nucleotide-bd_a/b_plait_sf"/>
</dbReference>
<dbReference type="SMART" id="SM00360">
    <property type="entry name" value="RRM"/>
    <property type="match status" value="1"/>
</dbReference>
<name>A0ABS8UTR4_DATST</name>
<dbReference type="SUPFAM" id="SSF54928">
    <property type="entry name" value="RNA-binding domain, RBD"/>
    <property type="match status" value="1"/>
</dbReference>
<dbReference type="Pfam" id="PF00076">
    <property type="entry name" value="RRM_1"/>
    <property type="match status" value="1"/>
</dbReference>
<evidence type="ECO:0000256" key="1">
    <source>
        <dbReference type="ARBA" id="ARBA00022664"/>
    </source>
</evidence>
<reference evidence="5 6" key="1">
    <citation type="journal article" date="2021" name="BMC Genomics">
        <title>Datura genome reveals duplications of psychoactive alkaloid biosynthetic genes and high mutation rate following tissue culture.</title>
        <authorList>
            <person name="Rajewski A."/>
            <person name="Carter-House D."/>
            <person name="Stajich J."/>
            <person name="Litt A."/>
        </authorList>
    </citation>
    <scope>NUCLEOTIDE SEQUENCE [LARGE SCALE GENOMIC DNA]</scope>
    <source>
        <strain evidence="5">AR-01</strain>
    </source>
</reference>
<dbReference type="PANTHER" id="PTHR47640">
    <property type="entry name" value="TRNA SELENOCYSTEINE 1-ASSOCIATED PROTEIN 1-RELATED-RELATED"/>
    <property type="match status" value="1"/>
</dbReference>
<dbReference type="PANTHER" id="PTHR47640:SF64">
    <property type="entry name" value="RNA-BINDING PROTEIN 42-LIKE ISOFORM X1"/>
    <property type="match status" value="1"/>
</dbReference>
<dbReference type="PROSITE" id="PS50102">
    <property type="entry name" value="RRM"/>
    <property type="match status" value="1"/>
</dbReference>
<proteinExistence type="predicted"/>
<dbReference type="InterPro" id="IPR050825">
    <property type="entry name" value="RBM42_RBP45_47-like"/>
</dbReference>
<evidence type="ECO:0000313" key="6">
    <source>
        <dbReference type="Proteomes" id="UP000823775"/>
    </source>
</evidence>
<comment type="caution">
    <text evidence="5">The sequence shown here is derived from an EMBL/GenBank/DDBJ whole genome shotgun (WGS) entry which is preliminary data.</text>
</comment>
<dbReference type="Gene3D" id="3.30.70.330">
    <property type="match status" value="1"/>
</dbReference>
<dbReference type="InterPro" id="IPR000504">
    <property type="entry name" value="RRM_dom"/>
</dbReference>